<keyword evidence="2" id="KW-1185">Reference proteome</keyword>
<sequence length="106" mass="11791">MMTPDGCVLPTVSYEHVLIDFTFDIPPSVSGIKVNLLFASQEISYLANRFFVVLFNKAIFLGLSFNSLILENFILNHIDLQTAINCYAVSLVNTAYIAQINSQVAQ</sequence>
<reference evidence="1 2" key="1">
    <citation type="journal article" date="2020" name="Phytopathology">
        <title>Genome Sequence Resources of Colletotrichum truncatum, C. plurivorum, C. musicola, and C. sojae: Four Species Pathogenic to Soybean (Glycine max).</title>
        <authorList>
            <person name="Rogerio F."/>
            <person name="Boufleur T.R."/>
            <person name="Ciampi-Guillardi M."/>
            <person name="Sukno S.A."/>
            <person name="Thon M.R."/>
            <person name="Massola Junior N.S."/>
            <person name="Baroncelli R."/>
        </authorList>
    </citation>
    <scope>NUCLEOTIDE SEQUENCE [LARGE SCALE GENOMIC DNA]</scope>
    <source>
        <strain evidence="1 2">CMES1059</strain>
    </source>
</reference>
<organism evidence="1 2">
    <name type="scientific">Colletotrichum truncatum</name>
    <name type="common">Anthracnose fungus</name>
    <name type="synonym">Colletotrichum capsici</name>
    <dbReference type="NCBI Taxonomy" id="5467"/>
    <lineage>
        <taxon>Eukaryota</taxon>
        <taxon>Fungi</taxon>
        <taxon>Dikarya</taxon>
        <taxon>Ascomycota</taxon>
        <taxon>Pezizomycotina</taxon>
        <taxon>Sordariomycetes</taxon>
        <taxon>Hypocreomycetidae</taxon>
        <taxon>Glomerellales</taxon>
        <taxon>Glomerellaceae</taxon>
        <taxon>Colletotrichum</taxon>
        <taxon>Colletotrichum truncatum species complex</taxon>
    </lineage>
</organism>
<dbReference type="Proteomes" id="UP000805649">
    <property type="component" value="Unassembled WGS sequence"/>
</dbReference>
<name>A0ACC3Z6H8_COLTU</name>
<comment type="caution">
    <text evidence="1">The sequence shown here is derived from an EMBL/GenBank/DDBJ whole genome shotgun (WGS) entry which is preliminary data.</text>
</comment>
<accession>A0ACC3Z6H8</accession>
<gene>
    <name evidence="1" type="ORF">CTRU02_206259</name>
</gene>
<proteinExistence type="predicted"/>
<evidence type="ECO:0000313" key="2">
    <source>
        <dbReference type="Proteomes" id="UP000805649"/>
    </source>
</evidence>
<evidence type="ECO:0000313" key="1">
    <source>
        <dbReference type="EMBL" id="KAL0939649.1"/>
    </source>
</evidence>
<dbReference type="EMBL" id="VUJX02000003">
    <property type="protein sequence ID" value="KAL0939649.1"/>
    <property type="molecule type" value="Genomic_DNA"/>
</dbReference>
<protein>
    <submittedName>
        <fullName evidence="1">Uncharacterized protein</fullName>
    </submittedName>
</protein>